<gene>
    <name evidence="1" type="ORF">DW084_07715</name>
</gene>
<protein>
    <submittedName>
        <fullName evidence="1">Uncharacterized protein</fullName>
    </submittedName>
</protein>
<dbReference type="Proteomes" id="UP000286288">
    <property type="component" value="Unassembled WGS sequence"/>
</dbReference>
<reference evidence="1 2" key="1">
    <citation type="submission" date="2018-08" db="EMBL/GenBank/DDBJ databases">
        <title>A genome reference for cultivated species of the human gut microbiota.</title>
        <authorList>
            <person name="Zou Y."/>
            <person name="Xue W."/>
            <person name="Luo G."/>
        </authorList>
    </citation>
    <scope>NUCLEOTIDE SEQUENCE [LARGE SCALE GENOMIC DNA]</scope>
    <source>
        <strain evidence="1 2">AF48-16</strain>
    </source>
</reference>
<comment type="caution">
    <text evidence="1">The sequence shown here is derived from an EMBL/GenBank/DDBJ whole genome shotgun (WGS) entry which is preliminary data.</text>
</comment>
<organism evidence="1 2">
    <name type="scientific">Enterococcus casseliflavus</name>
    <name type="common">Enterococcus flavescens</name>
    <dbReference type="NCBI Taxonomy" id="37734"/>
    <lineage>
        <taxon>Bacteria</taxon>
        <taxon>Bacillati</taxon>
        <taxon>Bacillota</taxon>
        <taxon>Bacilli</taxon>
        <taxon>Lactobacillales</taxon>
        <taxon>Enterococcaceae</taxon>
        <taxon>Enterococcus</taxon>
    </lineage>
</organism>
<name>A0A415ETV5_ENTCA</name>
<evidence type="ECO:0000313" key="2">
    <source>
        <dbReference type="Proteomes" id="UP000286288"/>
    </source>
</evidence>
<evidence type="ECO:0000313" key="1">
    <source>
        <dbReference type="EMBL" id="RHK06737.1"/>
    </source>
</evidence>
<accession>A0A415ETV5</accession>
<sequence length="97" mass="11266">MITYVYNISLVLDDKQNYESLYNYLDSFGDDYFAITKTSFIIATSLRVNDLKSQLVSKINKTDKIYIFSLSKGFVTWHGLDDSEEALQLILSKNTYR</sequence>
<dbReference type="AlphaFoldDB" id="A0A415ETV5"/>
<dbReference type="EMBL" id="QRMZ01000008">
    <property type="protein sequence ID" value="RHK06737.1"/>
    <property type="molecule type" value="Genomic_DNA"/>
</dbReference>
<proteinExistence type="predicted"/>